<comment type="caution">
    <text evidence="2">The sequence shown here is derived from an EMBL/GenBank/DDBJ whole genome shotgun (WGS) entry which is preliminary data.</text>
</comment>
<reference evidence="2" key="1">
    <citation type="journal article" date="2014" name="Front. Microbiol.">
        <title>High frequency of phylogenetically diverse reductive dehalogenase-homologous genes in deep subseafloor sedimentary metagenomes.</title>
        <authorList>
            <person name="Kawai M."/>
            <person name="Futagami T."/>
            <person name="Toyoda A."/>
            <person name="Takaki Y."/>
            <person name="Nishi S."/>
            <person name="Hori S."/>
            <person name="Arai W."/>
            <person name="Tsubouchi T."/>
            <person name="Morono Y."/>
            <person name="Uchiyama I."/>
            <person name="Ito T."/>
            <person name="Fujiyama A."/>
            <person name="Inagaki F."/>
            <person name="Takami H."/>
        </authorList>
    </citation>
    <scope>NUCLEOTIDE SEQUENCE</scope>
    <source>
        <strain evidence="2">Expedition CK06-06</strain>
    </source>
</reference>
<dbReference type="AlphaFoldDB" id="X0XRT9"/>
<accession>X0XRT9</accession>
<feature type="domain" description="Tip attachment protein J" evidence="1">
    <location>
        <begin position="64"/>
        <end position="232"/>
    </location>
</feature>
<protein>
    <recommendedName>
        <fullName evidence="1">Tip attachment protein J domain-containing protein</fullName>
    </recommendedName>
</protein>
<feature type="non-terminal residue" evidence="2">
    <location>
        <position position="243"/>
    </location>
</feature>
<sequence>LASFQPGDEIIGDAANPMNVVYEALTNQEWGLNLGDPQIDLVQFRAAAATLALEENGFAFIWDRVMEVSAFIRMIEEQTDGVLVQEPLTGVFSFTLIRDDYTPGTLPLLDETNVLEVVKFRRPSWNSTSNIVSVQFADSRKAFKTSYAIAQDSANIDIVQSTNLSNVNFPGVNNASLANSLAWRELRLLSYPIGTGRLIVNRTEYDLKPGDVREWSWDQLGLTRLPIRITKINRGNLLKGQIA</sequence>
<dbReference type="EMBL" id="BARS01048711">
    <property type="protein sequence ID" value="GAG39378.1"/>
    <property type="molecule type" value="Genomic_DNA"/>
</dbReference>
<evidence type="ECO:0000259" key="1">
    <source>
        <dbReference type="Pfam" id="PF13550"/>
    </source>
</evidence>
<dbReference type="Pfam" id="PF13550">
    <property type="entry name" value="Phage-tail_3"/>
    <property type="match status" value="1"/>
</dbReference>
<organism evidence="2">
    <name type="scientific">marine sediment metagenome</name>
    <dbReference type="NCBI Taxonomy" id="412755"/>
    <lineage>
        <taxon>unclassified sequences</taxon>
        <taxon>metagenomes</taxon>
        <taxon>ecological metagenomes</taxon>
    </lineage>
</organism>
<name>X0XRT9_9ZZZZ</name>
<evidence type="ECO:0000313" key="2">
    <source>
        <dbReference type="EMBL" id="GAG39378.1"/>
    </source>
</evidence>
<proteinExistence type="predicted"/>
<gene>
    <name evidence="2" type="ORF">S01H1_72955</name>
</gene>
<feature type="non-terminal residue" evidence="2">
    <location>
        <position position="1"/>
    </location>
</feature>
<dbReference type="InterPro" id="IPR032876">
    <property type="entry name" value="J_dom"/>
</dbReference>